<accession>A0ACC0HQ19</accession>
<dbReference type="Proteomes" id="UP001060215">
    <property type="component" value="Chromosome 4"/>
</dbReference>
<comment type="caution">
    <text evidence="1">The sequence shown here is derived from an EMBL/GenBank/DDBJ whole genome shotgun (WGS) entry which is preliminary data.</text>
</comment>
<protein>
    <submittedName>
        <fullName evidence="1">Uncharacterized protein</fullName>
    </submittedName>
</protein>
<dbReference type="EMBL" id="CM045761">
    <property type="protein sequence ID" value="KAI8014607.1"/>
    <property type="molecule type" value="Genomic_DNA"/>
</dbReference>
<name>A0ACC0HQ19_9ERIC</name>
<keyword evidence="2" id="KW-1185">Reference proteome</keyword>
<sequence>MRVGLIALTMAEYFQDVNEQDVLLFIDNIFCFVQAGSEVYALFGRMPSAMGYQPILSTEMGNLQDRIASTKEGSITSIQAVYVPADDLTDLASAMTFAHLDAITVLSRGLTAKGIYQVVDPLDSMSTMLQPRIVGQEHYEIAQRVKQTLQRYKELQDIIAILGLDKLSEKDRLTVARARKTERFLTQPFL</sequence>
<evidence type="ECO:0000313" key="2">
    <source>
        <dbReference type="Proteomes" id="UP001060215"/>
    </source>
</evidence>
<reference evidence="1 2" key="1">
    <citation type="journal article" date="2022" name="Plant J.">
        <title>Chromosome-level genome of Camellia lanceoleosa provides a valuable resource for understanding genome evolution and self-incompatibility.</title>
        <authorList>
            <person name="Gong W."/>
            <person name="Xiao S."/>
            <person name="Wang L."/>
            <person name="Liao Z."/>
            <person name="Chang Y."/>
            <person name="Mo W."/>
            <person name="Hu G."/>
            <person name="Li W."/>
            <person name="Zhao G."/>
            <person name="Zhu H."/>
            <person name="Hu X."/>
            <person name="Ji K."/>
            <person name="Xiang X."/>
            <person name="Song Q."/>
            <person name="Yuan D."/>
            <person name="Jin S."/>
            <person name="Zhang L."/>
        </authorList>
    </citation>
    <scope>NUCLEOTIDE SEQUENCE [LARGE SCALE GENOMIC DNA]</scope>
    <source>
        <strain evidence="1">SQ_2022a</strain>
    </source>
</reference>
<gene>
    <name evidence="1" type="ORF">LOK49_LG05G01796</name>
</gene>
<proteinExistence type="predicted"/>
<evidence type="ECO:0000313" key="1">
    <source>
        <dbReference type="EMBL" id="KAI8014607.1"/>
    </source>
</evidence>
<organism evidence="1 2">
    <name type="scientific">Camellia lanceoleosa</name>
    <dbReference type="NCBI Taxonomy" id="1840588"/>
    <lineage>
        <taxon>Eukaryota</taxon>
        <taxon>Viridiplantae</taxon>
        <taxon>Streptophyta</taxon>
        <taxon>Embryophyta</taxon>
        <taxon>Tracheophyta</taxon>
        <taxon>Spermatophyta</taxon>
        <taxon>Magnoliopsida</taxon>
        <taxon>eudicotyledons</taxon>
        <taxon>Gunneridae</taxon>
        <taxon>Pentapetalae</taxon>
        <taxon>asterids</taxon>
        <taxon>Ericales</taxon>
        <taxon>Theaceae</taxon>
        <taxon>Camellia</taxon>
    </lineage>
</organism>